<dbReference type="InterPro" id="IPR007409">
    <property type="entry name" value="Restrct_endonuc_type1_HsdR_N"/>
</dbReference>
<gene>
    <name evidence="3" type="ORF">MNBD_GAMMA11-1617</name>
</gene>
<feature type="coiled-coil region" evidence="1">
    <location>
        <begin position="1"/>
        <end position="77"/>
    </location>
</feature>
<dbReference type="GO" id="GO:0003677">
    <property type="term" value="F:DNA binding"/>
    <property type="evidence" value="ECO:0007669"/>
    <property type="project" value="UniProtKB-KW"/>
</dbReference>
<feature type="domain" description="Restriction endonuclease type I HsdR N-terminal" evidence="2">
    <location>
        <begin position="51"/>
        <end position="224"/>
    </location>
</feature>
<proteinExistence type="predicted"/>
<name>A0A3B0XNE8_9ZZZZ</name>
<evidence type="ECO:0000313" key="3">
    <source>
        <dbReference type="EMBL" id="VAW65643.1"/>
    </source>
</evidence>
<feature type="non-terminal residue" evidence="3">
    <location>
        <position position="256"/>
    </location>
</feature>
<evidence type="ECO:0000256" key="1">
    <source>
        <dbReference type="SAM" id="Coils"/>
    </source>
</evidence>
<keyword evidence="1" id="KW-0175">Coiled coil</keyword>
<dbReference type="GO" id="GO:0009307">
    <property type="term" value="P:DNA restriction-modification system"/>
    <property type="evidence" value="ECO:0007669"/>
    <property type="project" value="UniProtKB-KW"/>
</dbReference>
<reference evidence="3" key="1">
    <citation type="submission" date="2018-06" db="EMBL/GenBank/DDBJ databases">
        <authorList>
            <person name="Zhirakovskaya E."/>
        </authorList>
    </citation>
    <scope>NUCLEOTIDE SEQUENCE</scope>
</reference>
<dbReference type="Gene3D" id="3.90.1570.30">
    <property type="match status" value="1"/>
</dbReference>
<dbReference type="EMBL" id="UOFG01000255">
    <property type="protein sequence ID" value="VAW65643.1"/>
    <property type="molecule type" value="Genomic_DNA"/>
</dbReference>
<dbReference type="Pfam" id="PF04313">
    <property type="entry name" value="HSDR_N"/>
    <property type="match status" value="1"/>
</dbReference>
<dbReference type="GO" id="GO:0005524">
    <property type="term" value="F:ATP binding"/>
    <property type="evidence" value="ECO:0007669"/>
    <property type="project" value="UniProtKB-KW"/>
</dbReference>
<dbReference type="AlphaFoldDB" id="A0A3B0XNE8"/>
<evidence type="ECO:0000259" key="2">
    <source>
        <dbReference type="Pfam" id="PF04313"/>
    </source>
</evidence>
<keyword evidence="3" id="KW-0378">Hydrolase</keyword>
<protein>
    <submittedName>
        <fullName evidence="3">Type I restriction-modification system, restriction subunit R</fullName>
        <ecNumber evidence="3">3.1.21.3</ecNumber>
    </submittedName>
</protein>
<dbReference type="EC" id="3.1.21.3" evidence="3"/>
<accession>A0A3B0XNE8</accession>
<sequence>MRKLEERIRLLEAEQNKSAERIKTAEALHEIEASKFKAEQERSQLMSEERAVWEDIAEEQEKKLTQLKEQNKSNNKGFYKTFFAQTDQDKAEYIGAIEKSSFEMSEAETRLIIDEQLRESGWEADTVNLRYSKGSQPEKTKFKAIAEWPTKTGPADYVLFNGLIPVAVVEAKKSAKNVYGAIDQAKRYASGIQQVEITEARGKLAQAEYKWGEYKMPLVFATNGRPYLKQLEQESGIWFLDVRDNTNARRALKGWY</sequence>
<dbReference type="GO" id="GO:0009035">
    <property type="term" value="F:type I site-specific deoxyribonuclease activity"/>
    <property type="evidence" value="ECO:0007669"/>
    <property type="project" value="UniProtKB-EC"/>
</dbReference>
<organism evidence="3">
    <name type="scientific">hydrothermal vent metagenome</name>
    <dbReference type="NCBI Taxonomy" id="652676"/>
    <lineage>
        <taxon>unclassified sequences</taxon>
        <taxon>metagenomes</taxon>
        <taxon>ecological metagenomes</taxon>
    </lineage>
</organism>